<reference evidence="2 3" key="1">
    <citation type="submission" date="2018-06" db="EMBL/GenBank/DDBJ databases">
        <title>Draft genome sequence of hyperthermophilic methanogen Methanothermobacter tenebrarum sp. MCM-B 1447.</title>
        <authorList>
            <person name="Pore S.D."/>
            <person name="Dagar S."/>
            <person name="Dhakephalkar P.K."/>
        </authorList>
    </citation>
    <scope>NUCLEOTIDE SEQUENCE [LARGE SCALE GENOMIC DNA]</scope>
    <source>
        <strain evidence="2 3">MCM B 1447</strain>
    </source>
</reference>
<dbReference type="Proteomes" id="UP000249782">
    <property type="component" value="Unassembled WGS sequence"/>
</dbReference>
<feature type="transmembrane region" description="Helical" evidence="1">
    <location>
        <begin position="61"/>
        <end position="78"/>
    </location>
</feature>
<evidence type="ECO:0000256" key="1">
    <source>
        <dbReference type="SAM" id="Phobius"/>
    </source>
</evidence>
<evidence type="ECO:0000313" key="3">
    <source>
        <dbReference type="Proteomes" id="UP000249782"/>
    </source>
</evidence>
<keyword evidence="1" id="KW-0472">Membrane</keyword>
<organism evidence="2 3">
    <name type="scientific">Methanothermobacter tenebrarum</name>
    <dbReference type="NCBI Taxonomy" id="680118"/>
    <lineage>
        <taxon>Archaea</taxon>
        <taxon>Methanobacteriati</taxon>
        <taxon>Methanobacteriota</taxon>
        <taxon>Methanomada group</taxon>
        <taxon>Methanobacteria</taxon>
        <taxon>Methanobacteriales</taxon>
        <taxon>Methanobacteriaceae</taxon>
        <taxon>Methanothermobacter</taxon>
    </lineage>
</organism>
<evidence type="ECO:0000313" key="2">
    <source>
        <dbReference type="EMBL" id="RAO78438.1"/>
    </source>
</evidence>
<protein>
    <submittedName>
        <fullName evidence="2">Uncharacterized protein</fullName>
    </submittedName>
</protein>
<keyword evidence="1" id="KW-0812">Transmembrane</keyword>
<comment type="caution">
    <text evidence="2">The sequence shown here is derived from an EMBL/GenBank/DDBJ whole genome shotgun (WGS) entry which is preliminary data.</text>
</comment>
<dbReference type="EMBL" id="QLOE01000020">
    <property type="protein sequence ID" value="RAO78438.1"/>
    <property type="molecule type" value="Genomic_DNA"/>
</dbReference>
<gene>
    <name evidence="2" type="ORF">DPC56_08100</name>
</gene>
<feature type="transmembrane region" description="Helical" evidence="1">
    <location>
        <begin position="33"/>
        <end position="49"/>
    </location>
</feature>
<proteinExistence type="predicted"/>
<keyword evidence="1" id="KW-1133">Transmembrane helix</keyword>
<sequence length="79" mass="9648">MDYGLLDKFYFLICLDISLYFVGFKIFRVLVPIAWFLAFFILLSLVLYYDYDELKERKDEIRWMTAITFVLVIFGYYIL</sequence>
<name>A0A328P800_9EURY</name>
<accession>A0A328P800</accession>
<dbReference type="AlphaFoldDB" id="A0A328P800"/>
<keyword evidence="3" id="KW-1185">Reference proteome</keyword>